<gene>
    <name evidence="3" type="ORF">H5982_07045</name>
</gene>
<feature type="coiled-coil region" evidence="2">
    <location>
        <begin position="89"/>
        <end position="116"/>
    </location>
</feature>
<reference evidence="3 4" key="1">
    <citation type="journal article" date="2021" name="Sci. Rep.">
        <title>The distribution of antibiotic resistance genes in chicken gut microbiota commensals.</title>
        <authorList>
            <person name="Juricova H."/>
            <person name="Matiasovicova J."/>
            <person name="Kubasova T."/>
            <person name="Cejkova D."/>
            <person name="Rychlik I."/>
        </authorList>
    </citation>
    <scope>NUCLEOTIDE SEQUENCE [LARGE SCALE GENOMIC DNA]</scope>
    <source>
        <strain evidence="3 4">An423</strain>
    </source>
</reference>
<proteinExistence type="predicted"/>
<organism evidence="3 4">
    <name type="scientific">Faecalicoccus acidiformans</name>
    <dbReference type="NCBI Taxonomy" id="915173"/>
    <lineage>
        <taxon>Bacteria</taxon>
        <taxon>Bacillati</taxon>
        <taxon>Bacillota</taxon>
        <taxon>Erysipelotrichia</taxon>
        <taxon>Erysipelotrichales</taxon>
        <taxon>Erysipelotrichaceae</taxon>
        <taxon>Faecalicoccus</taxon>
    </lineage>
</organism>
<evidence type="ECO:0008006" key="5">
    <source>
        <dbReference type="Google" id="ProtNLM"/>
    </source>
</evidence>
<comment type="caution">
    <text evidence="3">The sequence shown here is derived from an EMBL/GenBank/DDBJ whole genome shotgun (WGS) entry which is preliminary data.</text>
</comment>
<keyword evidence="1" id="KW-0802">TPR repeat</keyword>
<evidence type="ECO:0000256" key="2">
    <source>
        <dbReference type="SAM" id="Coils"/>
    </source>
</evidence>
<accession>A0ABS2FPZ0</accession>
<dbReference type="RefSeq" id="WP_204686125.1">
    <property type="nucleotide sequence ID" value="NZ_JACJLU010000009.1"/>
</dbReference>
<evidence type="ECO:0000313" key="3">
    <source>
        <dbReference type="EMBL" id="MBM6831859.1"/>
    </source>
</evidence>
<evidence type="ECO:0000313" key="4">
    <source>
        <dbReference type="Proteomes" id="UP000775500"/>
    </source>
</evidence>
<evidence type="ECO:0000256" key="1">
    <source>
        <dbReference type="PROSITE-ProRule" id="PRU00339"/>
    </source>
</evidence>
<dbReference type="PROSITE" id="PS50005">
    <property type="entry name" value="TPR"/>
    <property type="match status" value="1"/>
</dbReference>
<dbReference type="Gene3D" id="1.25.40.10">
    <property type="entry name" value="Tetratricopeptide repeat domain"/>
    <property type="match status" value="1"/>
</dbReference>
<dbReference type="InterPro" id="IPR011990">
    <property type="entry name" value="TPR-like_helical_dom_sf"/>
</dbReference>
<keyword evidence="2" id="KW-0175">Coiled coil</keyword>
<dbReference type="InterPro" id="IPR019734">
    <property type="entry name" value="TPR_rpt"/>
</dbReference>
<keyword evidence="4" id="KW-1185">Reference proteome</keyword>
<protein>
    <recommendedName>
        <fullName evidence="5">Tetratricopeptide repeat protein</fullName>
    </recommendedName>
</protein>
<sequence length="340" mass="40083">MNDTRTFHQIMDDITSKLTGDPKKDISYLNQQSELYKDHEYAKEILRACGRLIYEVMPEDKKEEVKQILKNHTSSIDSTLDEVQFIITKKDYDKALKIMEDLVKEIEEENSFQDDEVSEYHVFYEYFEEFLYLFLKKPKKDLRQVPTDFPKIYMIYGSLLVEQKEYELAKIALRKGLKWDPVNFNLFGEYTEIFKITGDLKKFFEFTLHAFKIAFKPKDLARCYRNLGYYFVEKELYREAIGCYLISMQYDNNSKNAQSELYYISSLSDVNKPTIEELEEIASAYGFPIGPDKDILGLSYTYGIHFMEQNAKEGAKYCLSIFHDLTGDPKIKELIESLDD</sequence>
<name>A0ABS2FPZ0_9FIRM</name>
<dbReference type="Proteomes" id="UP000775500">
    <property type="component" value="Unassembled WGS sequence"/>
</dbReference>
<dbReference type="SUPFAM" id="SSF81901">
    <property type="entry name" value="HCP-like"/>
    <property type="match status" value="1"/>
</dbReference>
<dbReference type="EMBL" id="JACJLU010000009">
    <property type="protein sequence ID" value="MBM6831859.1"/>
    <property type="molecule type" value="Genomic_DNA"/>
</dbReference>
<feature type="repeat" description="TPR" evidence="1">
    <location>
        <begin position="150"/>
        <end position="183"/>
    </location>
</feature>